<dbReference type="SUPFAM" id="SSF53850">
    <property type="entry name" value="Periplasmic binding protein-like II"/>
    <property type="match status" value="1"/>
</dbReference>
<protein>
    <recommendedName>
        <fullName evidence="15">Glutamate receptor</fullName>
    </recommendedName>
</protein>
<keyword evidence="9 15" id="KW-0472">Membrane</keyword>
<dbReference type="InterPro" id="IPR001828">
    <property type="entry name" value="ANF_lig-bd_rcpt"/>
</dbReference>
<keyword evidence="4 15" id="KW-0813">Transport</keyword>
<evidence type="ECO:0000256" key="12">
    <source>
        <dbReference type="ARBA" id="ARBA00023286"/>
    </source>
</evidence>
<evidence type="ECO:0000256" key="11">
    <source>
        <dbReference type="ARBA" id="ARBA00023180"/>
    </source>
</evidence>
<accession>A0AAV6WVE6</accession>
<evidence type="ECO:0000256" key="15">
    <source>
        <dbReference type="PIRNR" id="PIRNR037090"/>
    </source>
</evidence>
<evidence type="ECO:0000256" key="13">
    <source>
        <dbReference type="ARBA" id="ARBA00023303"/>
    </source>
</evidence>
<dbReference type="FunFam" id="3.40.50.2300:FF:000081">
    <property type="entry name" value="Glutamate receptor"/>
    <property type="match status" value="1"/>
</dbReference>
<evidence type="ECO:0000256" key="16">
    <source>
        <dbReference type="SAM" id="MobiDB-lite"/>
    </source>
</evidence>
<keyword evidence="8 15" id="KW-0406">Ion transport</keyword>
<keyword evidence="7" id="KW-1133">Transmembrane helix</keyword>
<keyword evidence="5" id="KW-0812">Transmembrane</keyword>
<evidence type="ECO:0000256" key="7">
    <source>
        <dbReference type="ARBA" id="ARBA00022989"/>
    </source>
</evidence>
<dbReference type="InterPro" id="IPR017103">
    <property type="entry name" value="Iontropic_Glu_rcpt_pln"/>
</dbReference>
<feature type="compositionally biased region" description="Basic and acidic residues" evidence="16">
    <location>
        <begin position="730"/>
        <end position="743"/>
    </location>
</feature>
<dbReference type="Gene3D" id="3.40.50.2300">
    <property type="match status" value="2"/>
</dbReference>
<evidence type="ECO:0000256" key="2">
    <source>
        <dbReference type="ARBA" id="ARBA00008685"/>
    </source>
</evidence>
<evidence type="ECO:0000256" key="1">
    <source>
        <dbReference type="ARBA" id="ARBA00004141"/>
    </source>
</evidence>
<keyword evidence="13 15" id="KW-0407">Ion channel</keyword>
<dbReference type="SUPFAM" id="SSF53822">
    <property type="entry name" value="Periplasmic binding protein-like I"/>
    <property type="match status" value="1"/>
</dbReference>
<sequence>MANLCLNWHAVLELLKYEKVHGILGPLGSPEESFFVEVGQTFHVPILSFTARSSALSYTEDSYFVRTTTDDATQAQALAAICQGFEWPEVVVLYEDTNNGNQFLSHLNKAFQEVEIGLAYMTPIQKSAGNDLLIKELDKIRTKKTKVFLVHMNRSLGYRLFNLAKRAGVMRDGYVWITTDSLSNFMNSVDFVTRDSMEGVLGIRPYVPRSKELESFEHRWKRNMIMKNNAGPIMELNVYGLQVYDAVTALAIAVEKIVPVNYTVHVVNTPENITDKTNSSVSTFGNRLLHELSNTKFRGLSGDFQLVDGRLKTSTFEIFNVIGTGEKVIGFWTQDKGITRELDSIGETTYSTSTKELKNVVWPGDSVTRPNGRAIPATGKLRVAVPDKRGFLEFLKVTFDPTTNHTSATGFSIDIFMATLKVLPFHIDLEFHKISIHSTTATNVSYHDIQEKIQDFDIIVADLTIWAPRLAYVDFSLPYSESNVALVVKNQKPFDMWIFIKPLRWELWLSFTANLSAILTVDQLKFAFSDNYNVGFQEGSFMHQFLTEELHISALRLKSYASVEEYHDAMSLGSKNGGIDAIFDEIPYLKLFMNKYQFQYKMVGPTYRTSGFGFAFPLGSPLVTYFSRAILNVTQSPEMNIFERKNFGPGYSSQDPLSSVISQGTSSLSLHEFAGLFLIVGSLTLLALFCSETSIGQKLTDMIGHFIQNRIRSKSPQVHAVEGTSVGEDSTIRDDGDESHEFTQDNAPQEGGDAQLIEEISEQEGEEIEIGMNDEVITAPEDG</sequence>
<comment type="subcellular location">
    <subcellularLocation>
        <location evidence="1">Membrane</location>
        <topology evidence="1">Multi-pass membrane protein</topology>
    </subcellularLocation>
</comment>
<dbReference type="Gene3D" id="3.40.190.10">
    <property type="entry name" value="Periplasmic binding protein-like II"/>
    <property type="match status" value="2"/>
</dbReference>
<dbReference type="FunFam" id="3.40.190.10:FF:000217">
    <property type="entry name" value="Glutamate receptor"/>
    <property type="match status" value="1"/>
</dbReference>
<comment type="similarity">
    <text evidence="2 15">Belongs to the glutamate-gated ion channel (TC 1.A.10.1) family.</text>
</comment>
<dbReference type="InterPro" id="IPR028082">
    <property type="entry name" value="Peripla_BP_I"/>
</dbReference>
<dbReference type="GO" id="GO:0016020">
    <property type="term" value="C:membrane"/>
    <property type="evidence" value="ECO:0007669"/>
    <property type="project" value="UniProtKB-SubCell"/>
</dbReference>
<dbReference type="CDD" id="cd13686">
    <property type="entry name" value="GluR_Plant"/>
    <property type="match status" value="1"/>
</dbReference>
<gene>
    <name evidence="18" type="ORF">BUALT_Bualt12G0065500</name>
</gene>
<dbReference type="AlphaFoldDB" id="A0AAV6WVE6"/>
<keyword evidence="19" id="KW-1185">Reference proteome</keyword>
<dbReference type="Pfam" id="PF00497">
    <property type="entry name" value="SBP_bac_3"/>
    <property type="match status" value="1"/>
</dbReference>
<dbReference type="InterPro" id="IPR015683">
    <property type="entry name" value="Ionotropic_Glu_rcpt"/>
</dbReference>
<dbReference type="InterPro" id="IPR001638">
    <property type="entry name" value="Solute-binding_3/MltF_N"/>
</dbReference>
<proteinExistence type="inferred from homology"/>
<dbReference type="Proteomes" id="UP000826271">
    <property type="component" value="Unassembled WGS sequence"/>
</dbReference>
<dbReference type="SMART" id="SM00079">
    <property type="entry name" value="PBPe"/>
    <property type="match status" value="1"/>
</dbReference>
<keyword evidence="12 15" id="KW-1071">Ligand-gated ion channel</keyword>
<evidence type="ECO:0000313" key="18">
    <source>
        <dbReference type="EMBL" id="KAG8372432.1"/>
    </source>
</evidence>
<evidence type="ECO:0000256" key="3">
    <source>
        <dbReference type="ARBA" id="ARBA00011095"/>
    </source>
</evidence>
<feature type="domain" description="Ionotropic glutamate receptor C-terminal" evidence="17">
    <location>
        <begin position="380"/>
        <end position="649"/>
    </location>
</feature>
<evidence type="ECO:0000256" key="10">
    <source>
        <dbReference type="ARBA" id="ARBA00023170"/>
    </source>
</evidence>
<comment type="function">
    <text evidence="14">Glutamate-gated receptor that probably acts as a non-selective cation channel. May be involved in light-signal transduction and calcium homeostasis via the regulation of calcium influx into cells.</text>
</comment>
<dbReference type="Pfam" id="PF01094">
    <property type="entry name" value="ANF_receptor"/>
    <property type="match status" value="1"/>
</dbReference>
<comment type="subunit">
    <text evidence="3">May form heteromers.</text>
</comment>
<dbReference type="GO" id="GO:0015276">
    <property type="term" value="F:ligand-gated monoatomic ion channel activity"/>
    <property type="evidence" value="ECO:0007669"/>
    <property type="project" value="InterPro"/>
</dbReference>
<dbReference type="FunFam" id="3.40.50.2300:FF:000310">
    <property type="entry name" value="Glutamate receptor"/>
    <property type="match status" value="1"/>
</dbReference>
<feature type="region of interest" description="Disordered" evidence="16">
    <location>
        <begin position="717"/>
        <end position="753"/>
    </location>
</feature>
<dbReference type="PANTHER" id="PTHR34836">
    <property type="entry name" value="OS06G0188250 PROTEIN"/>
    <property type="match status" value="1"/>
</dbReference>
<evidence type="ECO:0000256" key="4">
    <source>
        <dbReference type="ARBA" id="ARBA00022448"/>
    </source>
</evidence>
<keyword evidence="10 15" id="KW-0675">Receptor</keyword>
<evidence type="ECO:0000256" key="14">
    <source>
        <dbReference type="ARBA" id="ARBA00049638"/>
    </source>
</evidence>
<dbReference type="EMBL" id="WHWC01000012">
    <property type="protein sequence ID" value="KAG8372432.1"/>
    <property type="molecule type" value="Genomic_DNA"/>
</dbReference>
<evidence type="ECO:0000256" key="5">
    <source>
        <dbReference type="ARBA" id="ARBA00022692"/>
    </source>
</evidence>
<evidence type="ECO:0000256" key="9">
    <source>
        <dbReference type="ARBA" id="ARBA00023136"/>
    </source>
</evidence>
<comment type="function">
    <text evidence="15">Glutamate-gated receptor that probably acts as non-selective cation channel.</text>
</comment>
<comment type="caution">
    <text evidence="18">The sequence shown here is derived from an EMBL/GenBank/DDBJ whole genome shotgun (WGS) entry which is preliminary data.</text>
</comment>
<evidence type="ECO:0000313" key="19">
    <source>
        <dbReference type="Proteomes" id="UP000826271"/>
    </source>
</evidence>
<organism evidence="18 19">
    <name type="scientific">Buddleja alternifolia</name>
    <dbReference type="NCBI Taxonomy" id="168488"/>
    <lineage>
        <taxon>Eukaryota</taxon>
        <taxon>Viridiplantae</taxon>
        <taxon>Streptophyta</taxon>
        <taxon>Embryophyta</taxon>
        <taxon>Tracheophyta</taxon>
        <taxon>Spermatophyta</taxon>
        <taxon>Magnoliopsida</taxon>
        <taxon>eudicotyledons</taxon>
        <taxon>Gunneridae</taxon>
        <taxon>Pentapetalae</taxon>
        <taxon>asterids</taxon>
        <taxon>lamiids</taxon>
        <taxon>Lamiales</taxon>
        <taxon>Scrophulariaceae</taxon>
        <taxon>Buddlejeae</taxon>
        <taxon>Buddleja</taxon>
    </lineage>
</organism>
<evidence type="ECO:0000256" key="6">
    <source>
        <dbReference type="ARBA" id="ARBA00022729"/>
    </source>
</evidence>
<evidence type="ECO:0000259" key="17">
    <source>
        <dbReference type="SMART" id="SM00079"/>
    </source>
</evidence>
<reference evidence="18" key="1">
    <citation type="submission" date="2019-10" db="EMBL/GenBank/DDBJ databases">
        <authorList>
            <person name="Zhang R."/>
            <person name="Pan Y."/>
            <person name="Wang J."/>
            <person name="Ma R."/>
            <person name="Yu S."/>
        </authorList>
    </citation>
    <scope>NUCLEOTIDE SEQUENCE</scope>
    <source>
        <strain evidence="18">LA-IB0</strain>
        <tissue evidence="18">Leaf</tissue>
    </source>
</reference>
<keyword evidence="6" id="KW-0732">Signal</keyword>
<dbReference type="InterPro" id="IPR001320">
    <property type="entry name" value="Iontro_rcpt_C"/>
</dbReference>
<name>A0AAV6WVE6_9LAMI</name>
<evidence type="ECO:0000256" key="8">
    <source>
        <dbReference type="ARBA" id="ARBA00023065"/>
    </source>
</evidence>
<keyword evidence="11" id="KW-0325">Glycoprotein</keyword>
<dbReference type="PANTHER" id="PTHR34836:SF1">
    <property type="entry name" value="OS09G0428600 PROTEIN"/>
    <property type="match status" value="1"/>
</dbReference>
<dbReference type="PIRSF" id="PIRSF037090">
    <property type="entry name" value="Iontro_Glu-like_rcpt_pln"/>
    <property type="match status" value="1"/>
</dbReference>